<dbReference type="RefSeq" id="WP_202063783.1">
    <property type="nucleotide sequence ID" value="NZ_JAEQMY010000055.1"/>
</dbReference>
<feature type="domain" description="Calcineurin-like phosphoesterase" evidence="1">
    <location>
        <begin position="3"/>
        <end position="202"/>
    </location>
</feature>
<protein>
    <submittedName>
        <fullName evidence="2">Metallophosphoesterase</fullName>
    </submittedName>
</protein>
<dbReference type="Gene3D" id="3.60.21.10">
    <property type="match status" value="1"/>
</dbReference>
<evidence type="ECO:0000313" key="2">
    <source>
        <dbReference type="EMBL" id="MBL0406925.1"/>
    </source>
</evidence>
<gene>
    <name evidence="2" type="ORF">JKG68_23575</name>
</gene>
<dbReference type="GO" id="GO:0016787">
    <property type="term" value="F:hydrolase activity"/>
    <property type="evidence" value="ECO:0007669"/>
    <property type="project" value="InterPro"/>
</dbReference>
<dbReference type="AlphaFoldDB" id="A0A936ZJ49"/>
<dbReference type="PANTHER" id="PTHR37844:SF2">
    <property type="entry name" value="SER_THR PROTEIN PHOSPHATASE SUPERFAMILY (AFU_ORTHOLOGUE AFUA_1G14840)"/>
    <property type="match status" value="1"/>
</dbReference>
<proteinExistence type="predicted"/>
<accession>A0A936ZJ49</accession>
<evidence type="ECO:0000313" key="3">
    <source>
        <dbReference type="Proteomes" id="UP000605848"/>
    </source>
</evidence>
<dbReference type="EMBL" id="JAEQMY010000055">
    <property type="protein sequence ID" value="MBL0406925.1"/>
    <property type="molecule type" value="Genomic_DNA"/>
</dbReference>
<reference evidence="2" key="1">
    <citation type="submission" date="2021-01" db="EMBL/GenBank/DDBJ databases">
        <title>Microvirga sp.</title>
        <authorList>
            <person name="Kim M.K."/>
        </authorList>
    </citation>
    <scope>NUCLEOTIDE SEQUENCE</scope>
    <source>
        <strain evidence="2">5420S-16</strain>
    </source>
</reference>
<dbReference type="InterPro" id="IPR004843">
    <property type="entry name" value="Calcineurin-like_PHP"/>
</dbReference>
<name>A0A936ZJ49_9HYPH</name>
<dbReference type="InterPro" id="IPR029052">
    <property type="entry name" value="Metallo-depent_PP-like"/>
</dbReference>
<organism evidence="2 3">
    <name type="scientific">Microvirga aerilata</name>
    <dbReference type="NCBI Taxonomy" id="670292"/>
    <lineage>
        <taxon>Bacteria</taxon>
        <taxon>Pseudomonadati</taxon>
        <taxon>Pseudomonadota</taxon>
        <taxon>Alphaproteobacteria</taxon>
        <taxon>Hyphomicrobiales</taxon>
        <taxon>Methylobacteriaceae</taxon>
        <taxon>Microvirga</taxon>
    </lineage>
</organism>
<dbReference type="Pfam" id="PF00149">
    <property type="entry name" value="Metallophos"/>
    <property type="match status" value="1"/>
</dbReference>
<comment type="caution">
    <text evidence="2">The sequence shown here is derived from an EMBL/GenBank/DDBJ whole genome shotgun (WGS) entry which is preliminary data.</text>
</comment>
<dbReference type="SUPFAM" id="SSF56300">
    <property type="entry name" value="Metallo-dependent phosphatases"/>
    <property type="match status" value="1"/>
</dbReference>
<keyword evidence="3" id="KW-1185">Reference proteome</keyword>
<dbReference type="PANTHER" id="PTHR37844">
    <property type="entry name" value="SER/THR PROTEIN PHOSPHATASE SUPERFAMILY (AFU_ORTHOLOGUE AFUA_1G14840)"/>
    <property type="match status" value="1"/>
</dbReference>
<dbReference type="Proteomes" id="UP000605848">
    <property type="component" value="Unassembled WGS sequence"/>
</dbReference>
<sequence length="241" mass="27010">MTRIALISDLHLEERKDPPLLGTPPGMFQVYGSLSLPCEIDADVMVIAGDTHPDPEIRSQVLRIIEDELGLPVIHVNGNHDYYGGSFPKDLGTVITIGGIRFAVATLWTYLDEAGQREAARFPDFVKIQGVTVDRWNDLHLAQLAFLEQAKADVIVSHHAPFPGSIHPDFQEDAQNAFFVNILNPERFPKTQLWIHGHVHTPFDYLVPAGNHQMRVVCNPLGYPMTRNRRRVGIKVVEIPS</sequence>
<evidence type="ECO:0000259" key="1">
    <source>
        <dbReference type="Pfam" id="PF00149"/>
    </source>
</evidence>